<dbReference type="PROSITE" id="PS51257">
    <property type="entry name" value="PROKAR_LIPOPROTEIN"/>
    <property type="match status" value="1"/>
</dbReference>
<evidence type="ECO:0000313" key="1">
    <source>
        <dbReference type="EMBL" id="TWI97181.1"/>
    </source>
</evidence>
<evidence type="ECO:0000313" key="2">
    <source>
        <dbReference type="Proteomes" id="UP000317010"/>
    </source>
</evidence>
<evidence type="ECO:0008006" key="3">
    <source>
        <dbReference type="Google" id="ProtNLM"/>
    </source>
</evidence>
<dbReference type="OrthoDB" id="947352at2"/>
<gene>
    <name evidence="1" type="ORF">JN11_03641</name>
</gene>
<comment type="caution">
    <text evidence="1">The sequence shown here is derived from an EMBL/GenBank/DDBJ whole genome shotgun (WGS) entry which is preliminary data.</text>
</comment>
<keyword evidence="2" id="KW-1185">Reference proteome</keyword>
<reference evidence="1 2" key="1">
    <citation type="submission" date="2019-07" db="EMBL/GenBank/DDBJ databases">
        <title>Genomic Encyclopedia of Archaeal and Bacterial Type Strains, Phase II (KMG-II): from individual species to whole genera.</title>
        <authorList>
            <person name="Goeker M."/>
        </authorList>
    </citation>
    <scope>NUCLEOTIDE SEQUENCE [LARGE SCALE GENOMIC DNA]</scope>
    <source>
        <strain evidence="1 2">ATCC BAA-1854</strain>
    </source>
</reference>
<proteinExistence type="predicted"/>
<accession>A0A562TU90</accession>
<dbReference type="RefSeq" id="WP_144914757.1">
    <property type="nucleotide sequence ID" value="NZ_VLLI01000011.1"/>
</dbReference>
<sequence length="232" mass="26228">MKKIYLVITVFVILTSCGSYTSLIKYQKLNDDVFANNDLKEYLQNNKSPKIVLRVPNSNDKATSNTMTNTNNDVLYNAIEKELLKEGFNVRDRGLFNEIVDKSKSADYSKLGEETNTDLILEVVNINTAVGYSTNQITLKNNGSGPDGSSITPVNYKRVGASIEFRLIMVKNNEIAGNYKYNYTPCINGCPLTDWTYNKHTKAIELKETVEVNQLEEFMKNCTQQLVQSFKS</sequence>
<dbReference type="EMBL" id="VLLI01000011">
    <property type="protein sequence ID" value="TWI97181.1"/>
    <property type="molecule type" value="Genomic_DNA"/>
</dbReference>
<organism evidence="1 2">
    <name type="scientific">Mucilaginibacter frigoritolerans</name>
    <dbReference type="NCBI Taxonomy" id="652788"/>
    <lineage>
        <taxon>Bacteria</taxon>
        <taxon>Pseudomonadati</taxon>
        <taxon>Bacteroidota</taxon>
        <taxon>Sphingobacteriia</taxon>
        <taxon>Sphingobacteriales</taxon>
        <taxon>Sphingobacteriaceae</taxon>
        <taxon>Mucilaginibacter</taxon>
    </lineage>
</organism>
<name>A0A562TU90_9SPHI</name>
<dbReference type="Proteomes" id="UP000317010">
    <property type="component" value="Unassembled WGS sequence"/>
</dbReference>
<dbReference type="AlphaFoldDB" id="A0A562TU90"/>
<protein>
    <recommendedName>
        <fullName evidence="3">Lipoprotein</fullName>
    </recommendedName>
</protein>